<dbReference type="RefSeq" id="WP_209658102.1">
    <property type="nucleotide sequence ID" value="NZ_JAGGLI010000001.1"/>
</dbReference>
<dbReference type="InterPro" id="IPR025404">
    <property type="entry name" value="DUF4130"/>
</dbReference>
<dbReference type="InterPro" id="IPR023875">
    <property type="entry name" value="DNA_repair_put"/>
</dbReference>
<dbReference type="Pfam" id="PF13566">
    <property type="entry name" value="DUF4130"/>
    <property type="match status" value="1"/>
</dbReference>
<dbReference type="NCBIfam" id="TIGR03915">
    <property type="entry name" value="SAM_7_link_chp"/>
    <property type="match status" value="1"/>
</dbReference>
<feature type="domain" description="DUF4130" evidence="1">
    <location>
        <begin position="80"/>
        <end position="239"/>
    </location>
</feature>
<sequence length="244" mass="28947">MINYIYDSTFDGLLCTLSVAFKEGSKFTISPGSENQIFIDSISVDIVTDKTLAEKTYIRMEKRWGNLVLQNIYKGFLYPKSENLIAFYISVLMKNSSKELALSHPSLIDFQKRILKISREIHRWHGFLRFKELENGFFYSSYEPDYDLTPLIIPHFASRFKNESLIIHDTKRNYGAFYQNKEIFYSRLDNIKTLPLSKDEEFYQKGWKAYFESLAIENRKNPKLQMSMMPKKYWKFLTEKEGDF</sequence>
<name>A0ABS4KEN7_9FIRM</name>
<keyword evidence="3" id="KW-1185">Reference proteome</keyword>
<reference evidence="2 3" key="1">
    <citation type="submission" date="2021-03" db="EMBL/GenBank/DDBJ databases">
        <title>Genomic Encyclopedia of Type Strains, Phase IV (KMG-IV): sequencing the most valuable type-strain genomes for metagenomic binning, comparative biology and taxonomic classification.</title>
        <authorList>
            <person name="Goeker M."/>
        </authorList>
    </citation>
    <scope>NUCLEOTIDE SEQUENCE [LARGE SCALE GENOMIC DNA]</scope>
    <source>
        <strain evidence="2 3">DSM 27512</strain>
    </source>
</reference>
<dbReference type="Proteomes" id="UP001314903">
    <property type="component" value="Unassembled WGS sequence"/>
</dbReference>
<protein>
    <submittedName>
        <fullName evidence="2">DNA metabolism protein</fullName>
    </submittedName>
</protein>
<evidence type="ECO:0000313" key="2">
    <source>
        <dbReference type="EMBL" id="MBP2026237.1"/>
    </source>
</evidence>
<evidence type="ECO:0000259" key="1">
    <source>
        <dbReference type="Pfam" id="PF13566"/>
    </source>
</evidence>
<dbReference type="EMBL" id="JAGGLI010000001">
    <property type="protein sequence ID" value="MBP2026237.1"/>
    <property type="molecule type" value="Genomic_DNA"/>
</dbReference>
<accession>A0ABS4KEN7</accession>
<proteinExistence type="predicted"/>
<organism evidence="2 3">
    <name type="scientific">Acetoanaerobium pronyense</name>
    <dbReference type="NCBI Taxonomy" id="1482736"/>
    <lineage>
        <taxon>Bacteria</taxon>
        <taxon>Bacillati</taxon>
        <taxon>Bacillota</taxon>
        <taxon>Clostridia</taxon>
        <taxon>Peptostreptococcales</taxon>
        <taxon>Filifactoraceae</taxon>
        <taxon>Acetoanaerobium</taxon>
    </lineage>
</organism>
<comment type="caution">
    <text evidence="2">The sequence shown here is derived from an EMBL/GenBank/DDBJ whole genome shotgun (WGS) entry which is preliminary data.</text>
</comment>
<gene>
    <name evidence="2" type="ORF">J2Z35_000026</name>
</gene>
<evidence type="ECO:0000313" key="3">
    <source>
        <dbReference type="Proteomes" id="UP001314903"/>
    </source>
</evidence>